<accession>A0A1G7CBF1</accession>
<keyword evidence="2" id="KW-1185">Reference proteome</keyword>
<organism evidence="1 2">
    <name type="scientific">Ulvibacter litoralis</name>
    <dbReference type="NCBI Taxonomy" id="227084"/>
    <lineage>
        <taxon>Bacteria</taxon>
        <taxon>Pseudomonadati</taxon>
        <taxon>Bacteroidota</taxon>
        <taxon>Flavobacteriia</taxon>
        <taxon>Flavobacteriales</taxon>
        <taxon>Flavobacteriaceae</taxon>
        <taxon>Ulvibacter</taxon>
    </lineage>
</organism>
<dbReference type="STRING" id="227084.SAMN05421855_101263"/>
<reference evidence="1 2" key="1">
    <citation type="submission" date="2016-10" db="EMBL/GenBank/DDBJ databases">
        <authorList>
            <person name="de Groot N.N."/>
        </authorList>
    </citation>
    <scope>NUCLEOTIDE SEQUENCE [LARGE SCALE GENOMIC DNA]</scope>
    <source>
        <strain evidence="1 2">DSM 16195</strain>
    </source>
</reference>
<dbReference type="EMBL" id="FNBA01000001">
    <property type="protein sequence ID" value="SDE36050.1"/>
    <property type="molecule type" value="Genomic_DNA"/>
</dbReference>
<evidence type="ECO:0000313" key="1">
    <source>
        <dbReference type="EMBL" id="SDE36050.1"/>
    </source>
</evidence>
<dbReference type="AlphaFoldDB" id="A0A1G7CBF1"/>
<proteinExistence type="predicted"/>
<protein>
    <submittedName>
        <fullName evidence="1">Uncharacterized protein</fullName>
    </submittedName>
</protein>
<evidence type="ECO:0000313" key="2">
    <source>
        <dbReference type="Proteomes" id="UP000199321"/>
    </source>
</evidence>
<gene>
    <name evidence="1" type="ORF">SAMN05421855_101263</name>
</gene>
<name>A0A1G7CBF1_9FLAO</name>
<sequence>MKKFFRIFTIAQVLYHGYQMLKDRKSKKQPVKKLNV</sequence>
<dbReference type="Proteomes" id="UP000199321">
    <property type="component" value="Unassembled WGS sequence"/>
</dbReference>